<keyword evidence="2" id="KW-1185">Reference proteome</keyword>
<evidence type="ECO:0000313" key="2">
    <source>
        <dbReference type="Proteomes" id="UP000298616"/>
    </source>
</evidence>
<proteinExistence type="predicted"/>
<protein>
    <recommendedName>
        <fullName evidence="3">Co-chaperone DjlA N-terminal domain-containing protein</fullName>
    </recommendedName>
</protein>
<accession>A0A4D7JIA3</accession>
<dbReference type="SUPFAM" id="SSF158682">
    <property type="entry name" value="TerB-like"/>
    <property type="match status" value="1"/>
</dbReference>
<reference evidence="1 2" key="1">
    <citation type="submission" date="2018-04" db="EMBL/GenBank/DDBJ databases">
        <title>Complete genome uncultured novel isolate.</title>
        <authorList>
            <person name="Merlino G."/>
        </authorList>
    </citation>
    <scope>NUCLEOTIDE SEQUENCE [LARGE SCALE GENOMIC DNA]</scope>
    <source>
        <strain evidence="2">R1DC9</strain>
    </source>
</reference>
<evidence type="ECO:0008006" key="3">
    <source>
        <dbReference type="Google" id="ProtNLM"/>
    </source>
</evidence>
<sequence>MRIFNFFRDKKNREAVESFIKGLLSVGKIDSHLSYTELKYVYQVADKYSFSKDRVRELIRERRSERFEYSEKHKFQHLKGIVAMISIDGKISIKELSYCKNLALKMGYDSTVVDELLEEFKKKDSELVLI</sequence>
<dbReference type="KEGG" id="fpf:DCC35_11640"/>
<dbReference type="InterPro" id="IPR029024">
    <property type="entry name" value="TerB-like"/>
</dbReference>
<dbReference type="AlphaFoldDB" id="A0A4D7JIA3"/>
<dbReference type="EMBL" id="CP028923">
    <property type="protein sequence ID" value="QCK15351.1"/>
    <property type="molecule type" value="Genomic_DNA"/>
</dbReference>
<name>A0A4D7JIA3_9BACT</name>
<dbReference type="Gene3D" id="1.10.3680.10">
    <property type="entry name" value="TerB-like"/>
    <property type="match status" value="1"/>
</dbReference>
<gene>
    <name evidence="1" type="ORF">DCC35_11640</name>
</gene>
<dbReference type="Proteomes" id="UP000298616">
    <property type="component" value="Chromosome"/>
</dbReference>
<organism evidence="1 2">
    <name type="scientific">Mangrovivirga cuniculi</name>
    <dbReference type="NCBI Taxonomy" id="2715131"/>
    <lineage>
        <taxon>Bacteria</taxon>
        <taxon>Pseudomonadati</taxon>
        <taxon>Bacteroidota</taxon>
        <taxon>Cytophagia</taxon>
        <taxon>Cytophagales</taxon>
        <taxon>Mangrovivirgaceae</taxon>
        <taxon>Mangrovivirga</taxon>
    </lineage>
</organism>
<evidence type="ECO:0000313" key="1">
    <source>
        <dbReference type="EMBL" id="QCK15351.1"/>
    </source>
</evidence>
<dbReference type="RefSeq" id="WP_137090948.1">
    <property type="nucleotide sequence ID" value="NZ_CP028923.1"/>
</dbReference>